<keyword evidence="3" id="KW-1185">Reference proteome</keyword>
<dbReference type="GO" id="GO:0005737">
    <property type="term" value="C:cytoplasm"/>
    <property type="evidence" value="ECO:0007669"/>
    <property type="project" value="TreeGrafter"/>
</dbReference>
<dbReference type="InterPro" id="IPR000210">
    <property type="entry name" value="BTB/POZ_dom"/>
</dbReference>
<reference evidence="2 3" key="1">
    <citation type="submission" date="2015-10" db="EMBL/GenBank/DDBJ databases">
        <title>Genome analyses suggest a sexual origin of heterokaryosis in a supposedly ancient asexual fungus.</title>
        <authorList>
            <person name="Ropars J."/>
            <person name="Sedzielewska K."/>
            <person name="Noel J."/>
            <person name="Charron P."/>
            <person name="Farinelli L."/>
            <person name="Marton T."/>
            <person name="Kruger M."/>
            <person name="Pelin A."/>
            <person name="Brachmann A."/>
            <person name="Corradi N."/>
        </authorList>
    </citation>
    <scope>NUCLEOTIDE SEQUENCE [LARGE SCALE GENOMIC DNA]</scope>
    <source>
        <strain evidence="2 3">A4</strain>
    </source>
</reference>
<dbReference type="CDD" id="cd18186">
    <property type="entry name" value="BTB_POZ_ZBTB_KLHL-like"/>
    <property type="match status" value="1"/>
</dbReference>
<dbReference type="VEuPathDB" id="FungiDB:RhiirFUN_003703"/>
<sequence>MTLKFHSSLLKDISSMLNAEDYNITIQVGEANDTKKFHAHSNILRACSQYFKDVIPAGIIKKDSVFTIKRPQITPSTFEIILKYIYTGELDLKNQSVADNFRLMLECYYLFLEELFVYVQFYLIEQQTPWIQQNFVLILNSIFNLSDCKKLQDHCTESICSNPLPFLTSTDFQSLDKYVFFYLLKRDDFHANIEEVIVWNSLIKWGIKQTPELENKNNQKEWTDIDYDNLKNTLSIFMPFIKFTNIISEDFYDKVRPYEIIIPKKIYDGILAYYLVEQPKLCIYNSKIINPRFVNVISNLIDKKRLSCPSIFIRTEDDPAYRFKLICRCGRGGFNREIFQDSYESRVENLILIKTVESDKIFAGYRSAGFKSTVKIKSICAYDDYRNYSPCDFVFSFKNDEDTQNMKIKLADTYFDDGSKYLYGSSLYIISEDLYELDPSNMREPEPGVCTIEKIEKVETYVVVKPLENDLEDMLYKTDSNANGNSVNYRETEIKDYSMMDKMSVNEGATK</sequence>
<gene>
    <name evidence="2" type="ORF">RhiirA4_470753</name>
</gene>
<dbReference type="VEuPathDB" id="FungiDB:FUN_021780"/>
<evidence type="ECO:0000259" key="1">
    <source>
        <dbReference type="PROSITE" id="PS50097"/>
    </source>
</evidence>
<name>A0A2I1H1U9_9GLOM</name>
<accession>A0A2I1H1U9</accession>
<evidence type="ECO:0000313" key="3">
    <source>
        <dbReference type="Proteomes" id="UP000234323"/>
    </source>
</evidence>
<organism evidence="2 3">
    <name type="scientific">Rhizophagus irregularis</name>
    <dbReference type="NCBI Taxonomy" id="588596"/>
    <lineage>
        <taxon>Eukaryota</taxon>
        <taxon>Fungi</taxon>
        <taxon>Fungi incertae sedis</taxon>
        <taxon>Mucoromycota</taxon>
        <taxon>Glomeromycotina</taxon>
        <taxon>Glomeromycetes</taxon>
        <taxon>Glomerales</taxon>
        <taxon>Glomeraceae</taxon>
        <taxon>Rhizophagus</taxon>
    </lineage>
</organism>
<dbReference type="InterPro" id="IPR052407">
    <property type="entry name" value="BTB_POZ_domain_cont_9"/>
</dbReference>
<dbReference type="Pfam" id="PF00651">
    <property type="entry name" value="BTB"/>
    <property type="match status" value="1"/>
</dbReference>
<dbReference type="Gene3D" id="3.30.710.10">
    <property type="entry name" value="Potassium Channel Kv1.1, Chain A"/>
    <property type="match status" value="1"/>
</dbReference>
<comment type="caution">
    <text evidence="2">The sequence shown here is derived from an EMBL/GenBank/DDBJ whole genome shotgun (WGS) entry which is preliminary data.</text>
</comment>
<dbReference type="Pfam" id="PF07707">
    <property type="entry name" value="BACK"/>
    <property type="match status" value="1"/>
</dbReference>
<dbReference type="PROSITE" id="PS50097">
    <property type="entry name" value="BTB"/>
    <property type="match status" value="1"/>
</dbReference>
<dbReference type="PANTHER" id="PTHR46306:SF1">
    <property type="entry name" value="BTB_POZ DOMAIN-CONTAINING PROTEIN 9"/>
    <property type="match status" value="1"/>
</dbReference>
<dbReference type="Gene3D" id="1.25.40.420">
    <property type="match status" value="1"/>
</dbReference>
<evidence type="ECO:0000313" key="2">
    <source>
        <dbReference type="EMBL" id="PKY52860.1"/>
    </source>
</evidence>
<dbReference type="InterPro" id="IPR011333">
    <property type="entry name" value="SKP1/BTB/POZ_sf"/>
</dbReference>
<dbReference type="AlphaFoldDB" id="A0A2I1H1U9"/>
<dbReference type="VEuPathDB" id="FungiDB:RhiirA1_463401"/>
<dbReference type="Proteomes" id="UP000234323">
    <property type="component" value="Unassembled WGS sequence"/>
</dbReference>
<feature type="domain" description="BTB" evidence="1">
    <location>
        <begin position="22"/>
        <end position="94"/>
    </location>
</feature>
<proteinExistence type="predicted"/>
<dbReference type="PANTHER" id="PTHR46306">
    <property type="entry name" value="BTB/POZ DOMAIN-CONTAINING PROTEIN 9"/>
    <property type="match status" value="1"/>
</dbReference>
<dbReference type="InterPro" id="IPR011705">
    <property type="entry name" value="BACK"/>
</dbReference>
<protein>
    <recommendedName>
        <fullName evidence="1">BTB domain-containing protein</fullName>
    </recommendedName>
</protein>
<dbReference type="EMBL" id="LLXI01001282">
    <property type="protein sequence ID" value="PKY52860.1"/>
    <property type="molecule type" value="Genomic_DNA"/>
</dbReference>
<dbReference type="SMART" id="SM00225">
    <property type="entry name" value="BTB"/>
    <property type="match status" value="1"/>
</dbReference>
<dbReference type="SUPFAM" id="SSF54695">
    <property type="entry name" value="POZ domain"/>
    <property type="match status" value="1"/>
</dbReference>